<dbReference type="SUPFAM" id="SSF48371">
    <property type="entry name" value="ARM repeat"/>
    <property type="match status" value="3"/>
</dbReference>
<dbReference type="Proteomes" id="UP001187192">
    <property type="component" value="Unassembled WGS sequence"/>
</dbReference>
<evidence type="ECO:0000313" key="4">
    <source>
        <dbReference type="Proteomes" id="UP001187192"/>
    </source>
</evidence>
<feature type="repeat" description="ARM" evidence="2">
    <location>
        <begin position="173"/>
        <end position="217"/>
    </location>
</feature>
<feature type="repeat" description="ARM" evidence="2">
    <location>
        <begin position="774"/>
        <end position="816"/>
    </location>
</feature>
<dbReference type="InterPro" id="IPR016024">
    <property type="entry name" value="ARM-type_fold"/>
</dbReference>
<name>A0AA88CXE2_FICCA</name>
<dbReference type="PANTHER" id="PTHR47451:SF1">
    <property type="entry name" value="ARM REPEAT SUPERFAMILY PROTEIN"/>
    <property type="match status" value="1"/>
</dbReference>
<evidence type="ECO:0008006" key="5">
    <source>
        <dbReference type="Google" id="ProtNLM"/>
    </source>
</evidence>
<comment type="caution">
    <text evidence="3">The sequence shown here is derived from an EMBL/GenBank/DDBJ whole genome shotgun (WGS) entry which is preliminary data.</text>
</comment>
<dbReference type="InterPro" id="IPR000225">
    <property type="entry name" value="Armadillo"/>
</dbReference>
<dbReference type="InterPro" id="IPR011989">
    <property type="entry name" value="ARM-like"/>
</dbReference>
<protein>
    <recommendedName>
        <fullName evidence="5">ARM repeat superfamily protein</fullName>
    </recommendedName>
</protein>
<feature type="repeat" description="ARM" evidence="2">
    <location>
        <begin position="216"/>
        <end position="258"/>
    </location>
</feature>
<evidence type="ECO:0000256" key="2">
    <source>
        <dbReference type="PROSITE-ProRule" id="PRU00259"/>
    </source>
</evidence>
<keyword evidence="4" id="KW-1185">Reference proteome</keyword>
<dbReference type="AlphaFoldDB" id="A0AA88CXE2"/>
<dbReference type="EMBL" id="BTGU01000008">
    <property type="protein sequence ID" value="GMN38513.1"/>
    <property type="molecule type" value="Genomic_DNA"/>
</dbReference>
<evidence type="ECO:0000256" key="1">
    <source>
        <dbReference type="ARBA" id="ARBA00022737"/>
    </source>
</evidence>
<dbReference type="PROSITE" id="PS50176">
    <property type="entry name" value="ARM_REPEAT"/>
    <property type="match status" value="3"/>
</dbReference>
<dbReference type="PANTHER" id="PTHR47451">
    <property type="entry name" value="ARM REPEAT SUPERFAMILY PROTEIN"/>
    <property type="match status" value="1"/>
</dbReference>
<evidence type="ECO:0000313" key="3">
    <source>
        <dbReference type="EMBL" id="GMN38513.1"/>
    </source>
</evidence>
<organism evidence="3 4">
    <name type="scientific">Ficus carica</name>
    <name type="common">Common fig</name>
    <dbReference type="NCBI Taxonomy" id="3494"/>
    <lineage>
        <taxon>Eukaryota</taxon>
        <taxon>Viridiplantae</taxon>
        <taxon>Streptophyta</taxon>
        <taxon>Embryophyta</taxon>
        <taxon>Tracheophyta</taxon>
        <taxon>Spermatophyta</taxon>
        <taxon>Magnoliopsida</taxon>
        <taxon>eudicotyledons</taxon>
        <taxon>Gunneridae</taxon>
        <taxon>Pentapetalae</taxon>
        <taxon>rosids</taxon>
        <taxon>fabids</taxon>
        <taxon>Rosales</taxon>
        <taxon>Moraceae</taxon>
        <taxon>Ficeae</taxon>
        <taxon>Ficus</taxon>
    </lineage>
</organism>
<dbReference type="SMART" id="SM00185">
    <property type="entry name" value="ARM"/>
    <property type="match status" value="8"/>
</dbReference>
<gene>
    <name evidence="3" type="ORF">TIFTF001_007737</name>
</gene>
<reference evidence="3" key="1">
    <citation type="submission" date="2023-07" db="EMBL/GenBank/DDBJ databases">
        <title>draft genome sequence of fig (Ficus carica).</title>
        <authorList>
            <person name="Takahashi T."/>
            <person name="Nishimura K."/>
        </authorList>
    </citation>
    <scope>NUCLEOTIDE SEQUENCE</scope>
</reference>
<dbReference type="Gene3D" id="1.25.10.10">
    <property type="entry name" value="Leucine-rich Repeat Variant"/>
    <property type="match status" value="4"/>
</dbReference>
<keyword evidence="1" id="KW-0677">Repeat</keyword>
<proteinExistence type="predicted"/>
<accession>A0AA88CXE2</accession>
<sequence length="843" mass="92685">MMGSAVPATLNVKLTPCWLFQRLPTTSNAHFQFFGVEPTTPRISSSTRRRRHKQNLHIHHHQSHSLINPNSLFDVEEANISSSSLGDGYVSLFVRMLGLDNDPLDREQGIVALWKYSLGGKKYIDAIMQFPSCINLTVNLLRSESSSTCEAAAGLLRTISMINLYKDLVAESGAIEEITGLLSRPSLTSEVKEQSICTLWNLSVDEKLRVKIANSDVLPILVKSLDDEDIKVKEAAGGVLSTLALSQVNHKIMVEEGVIPKLAKFLKNAEEGSKVIRKEARNALLELAKDDYYRILIIEEGLLPVPLIGATAYKSFRPGLHSWPRLPDGTEIEQTFKTPSRFGASELLLGLNVDDKNANIDEVKMNAIVGRTQQQFLARIGAIEIEDGKKEFELSNGRRLTLLPWVDGVARLVLILELQDKSALSRAAEAIADASISEEMRIAFKEAGAVKHLVQLLDFNNQAVKLSVIRALERLSVSNGVCQVIEAEGVIDPLIDTLRRQDVSDDLMEKSLDILARILDPSKEMRSKFYTGPVNGSKKGLEGAINSNLPSAKIGDLTELDNPKTDARKSVLDSTAIACLVEILKTSTPNLQKKAASILEFIAITDPTMDVVISVDIESALDALFQQKVLIDTDSDLEGKEPEKYALEVEEACLAISAASRLLTKLLDSEQFCRTVNSHHFTKLLRDILKSSIPLNCKDWVAACLVKLGSLSGPKPKLEESINMEVTLYETIPRLIEQLKTSSSLQAKEAAVVELNRIISEGVVDSTRAVAFEGGILPLVKLIEEGSDRAVDAGLAILYNLSMDSENHLDIVAAGAVPVLKRIILSQRPQWTRALHLLRTLPT</sequence>